<accession>A0A6A5WY47</accession>
<feature type="compositionally biased region" description="Polar residues" evidence="1">
    <location>
        <begin position="1"/>
        <end position="11"/>
    </location>
</feature>
<evidence type="ECO:0000313" key="2">
    <source>
        <dbReference type="EMBL" id="KAF2006527.1"/>
    </source>
</evidence>
<protein>
    <submittedName>
        <fullName evidence="2">Uncharacterized protein</fullName>
    </submittedName>
</protein>
<name>A0A6A5WY47_9PLEO</name>
<keyword evidence="3" id="KW-1185">Reference proteome</keyword>
<organism evidence="2 3">
    <name type="scientific">Amniculicola lignicola CBS 123094</name>
    <dbReference type="NCBI Taxonomy" id="1392246"/>
    <lineage>
        <taxon>Eukaryota</taxon>
        <taxon>Fungi</taxon>
        <taxon>Dikarya</taxon>
        <taxon>Ascomycota</taxon>
        <taxon>Pezizomycotina</taxon>
        <taxon>Dothideomycetes</taxon>
        <taxon>Pleosporomycetidae</taxon>
        <taxon>Pleosporales</taxon>
        <taxon>Amniculicolaceae</taxon>
        <taxon>Amniculicola</taxon>
    </lineage>
</organism>
<proteinExistence type="predicted"/>
<dbReference type="AlphaFoldDB" id="A0A6A5WY47"/>
<gene>
    <name evidence="2" type="ORF">P154DRAFT_218942</name>
</gene>
<dbReference type="EMBL" id="ML977559">
    <property type="protein sequence ID" value="KAF2006527.1"/>
    <property type="molecule type" value="Genomic_DNA"/>
</dbReference>
<reference evidence="2" key="1">
    <citation type="journal article" date="2020" name="Stud. Mycol.">
        <title>101 Dothideomycetes genomes: a test case for predicting lifestyles and emergence of pathogens.</title>
        <authorList>
            <person name="Haridas S."/>
            <person name="Albert R."/>
            <person name="Binder M."/>
            <person name="Bloem J."/>
            <person name="Labutti K."/>
            <person name="Salamov A."/>
            <person name="Andreopoulos B."/>
            <person name="Baker S."/>
            <person name="Barry K."/>
            <person name="Bills G."/>
            <person name="Bluhm B."/>
            <person name="Cannon C."/>
            <person name="Castanera R."/>
            <person name="Culley D."/>
            <person name="Daum C."/>
            <person name="Ezra D."/>
            <person name="Gonzalez J."/>
            <person name="Henrissat B."/>
            <person name="Kuo A."/>
            <person name="Liang C."/>
            <person name="Lipzen A."/>
            <person name="Lutzoni F."/>
            <person name="Magnuson J."/>
            <person name="Mondo S."/>
            <person name="Nolan M."/>
            <person name="Ohm R."/>
            <person name="Pangilinan J."/>
            <person name="Park H.-J."/>
            <person name="Ramirez L."/>
            <person name="Alfaro M."/>
            <person name="Sun H."/>
            <person name="Tritt A."/>
            <person name="Yoshinaga Y."/>
            <person name="Zwiers L.-H."/>
            <person name="Turgeon B."/>
            <person name="Goodwin S."/>
            <person name="Spatafora J."/>
            <person name="Crous P."/>
            <person name="Grigoriev I."/>
        </authorList>
    </citation>
    <scope>NUCLEOTIDE SEQUENCE</scope>
    <source>
        <strain evidence="2">CBS 123094</strain>
    </source>
</reference>
<evidence type="ECO:0000256" key="1">
    <source>
        <dbReference type="SAM" id="MobiDB-lite"/>
    </source>
</evidence>
<sequence>MATDRPSTPGSTARHLVLGTRRGRAEGQSPPVQALPLPSTTGIFVLRGNWVTACLTSAVEIRLREGERRG</sequence>
<dbReference type="Proteomes" id="UP000799779">
    <property type="component" value="Unassembled WGS sequence"/>
</dbReference>
<feature type="region of interest" description="Disordered" evidence="1">
    <location>
        <begin position="1"/>
        <end position="37"/>
    </location>
</feature>
<evidence type="ECO:0000313" key="3">
    <source>
        <dbReference type="Proteomes" id="UP000799779"/>
    </source>
</evidence>